<accession>A0ACB6ZC81</accession>
<reference evidence="1" key="2">
    <citation type="journal article" date="2020" name="Nat. Commun.">
        <title>Large-scale genome sequencing of mycorrhizal fungi provides insights into the early evolution of symbiotic traits.</title>
        <authorList>
            <person name="Miyauchi S."/>
            <person name="Kiss E."/>
            <person name="Kuo A."/>
            <person name="Drula E."/>
            <person name="Kohler A."/>
            <person name="Sanchez-Garcia M."/>
            <person name="Morin E."/>
            <person name="Andreopoulos B."/>
            <person name="Barry K.W."/>
            <person name="Bonito G."/>
            <person name="Buee M."/>
            <person name="Carver A."/>
            <person name="Chen C."/>
            <person name="Cichocki N."/>
            <person name="Clum A."/>
            <person name="Culley D."/>
            <person name="Crous P.W."/>
            <person name="Fauchery L."/>
            <person name="Girlanda M."/>
            <person name="Hayes R.D."/>
            <person name="Keri Z."/>
            <person name="LaButti K."/>
            <person name="Lipzen A."/>
            <person name="Lombard V."/>
            <person name="Magnuson J."/>
            <person name="Maillard F."/>
            <person name="Murat C."/>
            <person name="Nolan M."/>
            <person name="Ohm R.A."/>
            <person name="Pangilinan J."/>
            <person name="Pereira M.F."/>
            <person name="Perotto S."/>
            <person name="Peter M."/>
            <person name="Pfister S."/>
            <person name="Riley R."/>
            <person name="Sitrit Y."/>
            <person name="Stielow J.B."/>
            <person name="Szollosi G."/>
            <person name="Zifcakova L."/>
            <person name="Stursova M."/>
            <person name="Spatafora J.W."/>
            <person name="Tedersoo L."/>
            <person name="Vaario L.M."/>
            <person name="Yamada A."/>
            <person name="Yan M."/>
            <person name="Wang P."/>
            <person name="Xu J."/>
            <person name="Bruns T."/>
            <person name="Baldrian P."/>
            <person name="Vilgalys R."/>
            <person name="Dunand C."/>
            <person name="Henrissat B."/>
            <person name="Grigoriev I.V."/>
            <person name="Hibbett D."/>
            <person name="Nagy L.G."/>
            <person name="Martin F.M."/>
        </authorList>
    </citation>
    <scope>NUCLEOTIDE SEQUENCE</scope>
    <source>
        <strain evidence="1">P2</strain>
    </source>
</reference>
<proteinExistence type="predicted"/>
<organism evidence="1 2">
    <name type="scientific">Thelephora ganbajun</name>
    <name type="common">Ganba fungus</name>
    <dbReference type="NCBI Taxonomy" id="370292"/>
    <lineage>
        <taxon>Eukaryota</taxon>
        <taxon>Fungi</taxon>
        <taxon>Dikarya</taxon>
        <taxon>Basidiomycota</taxon>
        <taxon>Agaricomycotina</taxon>
        <taxon>Agaricomycetes</taxon>
        <taxon>Thelephorales</taxon>
        <taxon>Thelephoraceae</taxon>
        <taxon>Thelephora</taxon>
    </lineage>
</organism>
<name>A0ACB6ZC81_THEGA</name>
<dbReference type="Proteomes" id="UP000886501">
    <property type="component" value="Unassembled WGS sequence"/>
</dbReference>
<protein>
    <submittedName>
        <fullName evidence="1">Uncharacterized protein</fullName>
    </submittedName>
</protein>
<dbReference type="EMBL" id="MU118040">
    <property type="protein sequence ID" value="KAF9647139.1"/>
    <property type="molecule type" value="Genomic_DNA"/>
</dbReference>
<evidence type="ECO:0000313" key="2">
    <source>
        <dbReference type="Proteomes" id="UP000886501"/>
    </source>
</evidence>
<gene>
    <name evidence="1" type="ORF">BDM02DRAFT_3156273</name>
</gene>
<reference evidence="1" key="1">
    <citation type="submission" date="2019-10" db="EMBL/GenBank/DDBJ databases">
        <authorList>
            <consortium name="DOE Joint Genome Institute"/>
            <person name="Kuo A."/>
            <person name="Miyauchi S."/>
            <person name="Kiss E."/>
            <person name="Drula E."/>
            <person name="Kohler A."/>
            <person name="Sanchez-Garcia M."/>
            <person name="Andreopoulos B."/>
            <person name="Barry K.W."/>
            <person name="Bonito G."/>
            <person name="Buee M."/>
            <person name="Carver A."/>
            <person name="Chen C."/>
            <person name="Cichocki N."/>
            <person name="Clum A."/>
            <person name="Culley D."/>
            <person name="Crous P.W."/>
            <person name="Fauchery L."/>
            <person name="Girlanda M."/>
            <person name="Hayes R."/>
            <person name="Keri Z."/>
            <person name="Labutti K."/>
            <person name="Lipzen A."/>
            <person name="Lombard V."/>
            <person name="Magnuson J."/>
            <person name="Maillard F."/>
            <person name="Morin E."/>
            <person name="Murat C."/>
            <person name="Nolan M."/>
            <person name="Ohm R."/>
            <person name="Pangilinan J."/>
            <person name="Pereira M."/>
            <person name="Perotto S."/>
            <person name="Peter M."/>
            <person name="Riley R."/>
            <person name="Sitrit Y."/>
            <person name="Stielow B."/>
            <person name="Szollosi G."/>
            <person name="Zifcakova L."/>
            <person name="Stursova M."/>
            <person name="Spatafora J.W."/>
            <person name="Tedersoo L."/>
            <person name="Vaario L.-M."/>
            <person name="Yamada A."/>
            <person name="Yan M."/>
            <person name="Wang P."/>
            <person name="Xu J."/>
            <person name="Bruns T."/>
            <person name="Baldrian P."/>
            <person name="Vilgalys R."/>
            <person name="Henrissat B."/>
            <person name="Grigoriev I.V."/>
            <person name="Hibbett D."/>
            <person name="Nagy L.G."/>
            <person name="Martin F.M."/>
        </authorList>
    </citation>
    <scope>NUCLEOTIDE SEQUENCE</scope>
    <source>
        <strain evidence="1">P2</strain>
    </source>
</reference>
<sequence length="299" mass="32276">MPRQAGILGNASGVVGYAPLIRLNKIVEGTGSKLGKIEHRSSGGSVKDRIAKRMAEGATIKPTSANAVREYSVIIAMPEKTSLVSRTTLAAWDSPESFIVSECALLLTVVPTIFVSSSLQVNDPLTREYTNGPEIIEDLIAMLQTLPHPSFGKVGVFTAGAGTDNPNRIVVRIDPKGRVLAYLGTLSDKADKGVPYTSDTGAFATVKLRVKNEGLLWLKMEAAKKTADTEGLNALPPRWVRFGTIIGKEWFLSIGLKGEPSPLSHQIKDIPRIKGRSSQYPIVESLKENGSSDRAWLLL</sequence>
<evidence type="ECO:0000313" key="1">
    <source>
        <dbReference type="EMBL" id="KAF9647139.1"/>
    </source>
</evidence>
<comment type="caution">
    <text evidence="1">The sequence shown here is derived from an EMBL/GenBank/DDBJ whole genome shotgun (WGS) entry which is preliminary data.</text>
</comment>
<keyword evidence="2" id="KW-1185">Reference proteome</keyword>